<name>A0A1H4YQT4_9PSEU</name>
<proteinExistence type="predicted"/>
<dbReference type="AlphaFoldDB" id="A0A1H4YQT4"/>
<evidence type="ECO:0000256" key="1">
    <source>
        <dbReference type="SAM" id="MobiDB-lite"/>
    </source>
</evidence>
<keyword evidence="3" id="KW-1185">Reference proteome</keyword>
<protein>
    <submittedName>
        <fullName evidence="2">Uncharacterized protein</fullName>
    </submittedName>
</protein>
<dbReference type="STRING" id="208445.SAMN04489727_6869"/>
<accession>A0A1H4YQT4</accession>
<reference evidence="3" key="1">
    <citation type="submission" date="2016-10" db="EMBL/GenBank/DDBJ databases">
        <authorList>
            <person name="Varghese N."/>
            <person name="Submissions S."/>
        </authorList>
    </citation>
    <scope>NUCLEOTIDE SEQUENCE [LARGE SCALE GENOMIC DNA]</scope>
    <source>
        <strain evidence="3">DSM 44544</strain>
    </source>
</reference>
<dbReference type="Proteomes" id="UP000199622">
    <property type="component" value="Unassembled WGS sequence"/>
</dbReference>
<feature type="region of interest" description="Disordered" evidence="1">
    <location>
        <begin position="1"/>
        <end position="57"/>
    </location>
</feature>
<evidence type="ECO:0000313" key="3">
    <source>
        <dbReference type="Proteomes" id="UP000199622"/>
    </source>
</evidence>
<feature type="compositionally biased region" description="Basic residues" evidence="1">
    <location>
        <begin position="48"/>
        <end position="57"/>
    </location>
</feature>
<gene>
    <name evidence="2" type="ORF">SAMN04489727_6869</name>
</gene>
<evidence type="ECO:0000313" key="2">
    <source>
        <dbReference type="EMBL" id="SED20322.1"/>
    </source>
</evidence>
<sequence>MNDSFMTSDVVNDPFMTFEPADTETASDVPRGRLVPGPQARPTPCVPQHRRRNAGDP</sequence>
<feature type="compositionally biased region" description="Polar residues" evidence="1">
    <location>
        <begin position="1"/>
        <end position="10"/>
    </location>
</feature>
<dbReference type="EMBL" id="FNSO01000004">
    <property type="protein sequence ID" value="SED20322.1"/>
    <property type="molecule type" value="Genomic_DNA"/>
</dbReference>
<organism evidence="2 3">
    <name type="scientific">Amycolatopsis tolypomycina</name>
    <dbReference type="NCBI Taxonomy" id="208445"/>
    <lineage>
        <taxon>Bacteria</taxon>
        <taxon>Bacillati</taxon>
        <taxon>Actinomycetota</taxon>
        <taxon>Actinomycetes</taxon>
        <taxon>Pseudonocardiales</taxon>
        <taxon>Pseudonocardiaceae</taxon>
        <taxon>Amycolatopsis</taxon>
    </lineage>
</organism>